<dbReference type="InterPro" id="IPR051229">
    <property type="entry name" value="ALYREF_mRNA_export"/>
</dbReference>
<dbReference type="EMBL" id="JAUHHV010000010">
    <property type="protein sequence ID" value="KAK1409488.1"/>
    <property type="molecule type" value="Genomic_DNA"/>
</dbReference>
<keyword evidence="6" id="KW-1185">Reference proteome</keyword>
<dbReference type="InterPro" id="IPR000504">
    <property type="entry name" value="RRM_dom"/>
</dbReference>
<dbReference type="GO" id="GO:0003729">
    <property type="term" value="F:mRNA binding"/>
    <property type="evidence" value="ECO:0007669"/>
    <property type="project" value="TreeGrafter"/>
</dbReference>
<proteinExistence type="predicted"/>
<dbReference type="SUPFAM" id="SSF54928">
    <property type="entry name" value="RNA-binding domain, RBD"/>
    <property type="match status" value="1"/>
</dbReference>
<dbReference type="PROSITE" id="PS50102">
    <property type="entry name" value="RRM"/>
    <property type="match status" value="1"/>
</dbReference>
<dbReference type="SMART" id="SM01218">
    <property type="entry name" value="FoP_duplication"/>
    <property type="match status" value="1"/>
</dbReference>
<dbReference type="SMART" id="SM00360">
    <property type="entry name" value="RRM"/>
    <property type="match status" value="1"/>
</dbReference>
<dbReference type="InterPro" id="IPR035979">
    <property type="entry name" value="RBD_domain_sf"/>
</dbReference>
<organism evidence="5 6">
    <name type="scientific">Tagetes erecta</name>
    <name type="common">African marigold</name>
    <dbReference type="NCBI Taxonomy" id="13708"/>
    <lineage>
        <taxon>Eukaryota</taxon>
        <taxon>Viridiplantae</taxon>
        <taxon>Streptophyta</taxon>
        <taxon>Embryophyta</taxon>
        <taxon>Tracheophyta</taxon>
        <taxon>Spermatophyta</taxon>
        <taxon>Magnoliopsida</taxon>
        <taxon>eudicotyledons</taxon>
        <taxon>Gunneridae</taxon>
        <taxon>Pentapetalae</taxon>
        <taxon>asterids</taxon>
        <taxon>campanulids</taxon>
        <taxon>Asterales</taxon>
        <taxon>Asteraceae</taxon>
        <taxon>Asteroideae</taxon>
        <taxon>Heliantheae alliance</taxon>
        <taxon>Tageteae</taxon>
        <taxon>Tagetes</taxon>
    </lineage>
</organism>
<evidence type="ECO:0000256" key="1">
    <source>
        <dbReference type="ARBA" id="ARBA00022884"/>
    </source>
</evidence>
<accession>A0AAD8NIQ8</accession>
<dbReference type="InterPro" id="IPR025715">
    <property type="entry name" value="FoP_C"/>
</dbReference>
<name>A0AAD8NIQ8_TARER</name>
<sequence>MIEAIDMSLDDIIKNNKKLARSSATNSSFRGAGRVRSRGHGRDLELGPGPTRRSDNLSSTRLKPYFVPPAFDVQNMVVGGDSSSEAGTTLYISNLHCDVTNEDIKVLFSDVGEIKRYSIHYDKAGISKGTAEVVYMRQLDAVAAIKKYNNMLLDGKRMRIELVGVSIPVLAPAMQKGFSGSNLINPSRSNQGRVVGRGHVCGGTNTYHHEFEKGQGGGQNRSEKVSADDLDADLESYRLHAMRIN</sequence>
<dbReference type="GO" id="GO:0005634">
    <property type="term" value="C:nucleus"/>
    <property type="evidence" value="ECO:0007669"/>
    <property type="project" value="TreeGrafter"/>
</dbReference>
<dbReference type="PANTHER" id="PTHR19965">
    <property type="entry name" value="RNA AND EXPORT FACTOR BINDING PROTEIN"/>
    <property type="match status" value="1"/>
</dbReference>
<dbReference type="GO" id="GO:0006406">
    <property type="term" value="P:mRNA export from nucleus"/>
    <property type="evidence" value="ECO:0007669"/>
    <property type="project" value="TreeGrafter"/>
</dbReference>
<dbReference type="PANTHER" id="PTHR19965:SF69">
    <property type="entry name" value="NUCLEOTIDE-BINDING ALPHA-BETA PLAIT DOMAIN-CONTAINING PROTEIN-RELATED"/>
    <property type="match status" value="1"/>
</dbReference>
<evidence type="ECO:0000256" key="3">
    <source>
        <dbReference type="SAM" id="MobiDB-lite"/>
    </source>
</evidence>
<gene>
    <name evidence="5" type="ORF">QVD17_36014</name>
</gene>
<protein>
    <recommendedName>
        <fullName evidence="4">RRM domain-containing protein</fullName>
    </recommendedName>
</protein>
<evidence type="ECO:0000313" key="5">
    <source>
        <dbReference type="EMBL" id="KAK1409488.1"/>
    </source>
</evidence>
<dbReference type="InterPro" id="IPR012677">
    <property type="entry name" value="Nucleotide-bd_a/b_plait_sf"/>
</dbReference>
<feature type="region of interest" description="Disordered" evidence="3">
    <location>
        <begin position="23"/>
        <end position="59"/>
    </location>
</feature>
<evidence type="ECO:0000313" key="6">
    <source>
        <dbReference type="Proteomes" id="UP001229421"/>
    </source>
</evidence>
<dbReference type="Pfam" id="PF00076">
    <property type="entry name" value="RRM_1"/>
    <property type="match status" value="1"/>
</dbReference>
<dbReference type="Gene3D" id="3.30.70.330">
    <property type="match status" value="1"/>
</dbReference>
<evidence type="ECO:0000256" key="2">
    <source>
        <dbReference type="PROSITE-ProRule" id="PRU00176"/>
    </source>
</evidence>
<keyword evidence="1 2" id="KW-0694">RNA-binding</keyword>
<dbReference type="AlphaFoldDB" id="A0AAD8NIQ8"/>
<reference evidence="5" key="1">
    <citation type="journal article" date="2023" name="bioRxiv">
        <title>Improved chromosome-level genome assembly for marigold (Tagetes erecta).</title>
        <authorList>
            <person name="Jiang F."/>
            <person name="Yuan L."/>
            <person name="Wang S."/>
            <person name="Wang H."/>
            <person name="Xu D."/>
            <person name="Wang A."/>
            <person name="Fan W."/>
        </authorList>
    </citation>
    <scope>NUCLEOTIDE SEQUENCE</scope>
    <source>
        <strain evidence="5">WSJ</strain>
        <tissue evidence="5">Leaf</tissue>
    </source>
</reference>
<feature type="domain" description="RRM" evidence="4">
    <location>
        <begin position="88"/>
        <end position="165"/>
    </location>
</feature>
<comment type="caution">
    <text evidence="5">The sequence shown here is derived from an EMBL/GenBank/DDBJ whole genome shotgun (WGS) entry which is preliminary data.</text>
</comment>
<evidence type="ECO:0000259" key="4">
    <source>
        <dbReference type="PROSITE" id="PS50102"/>
    </source>
</evidence>
<dbReference type="Proteomes" id="UP001229421">
    <property type="component" value="Unassembled WGS sequence"/>
</dbReference>